<dbReference type="InParanoid" id="A0A0G4EKD2"/>
<organism evidence="7 8">
    <name type="scientific">Vitrella brassicaformis (strain CCMP3155)</name>
    <dbReference type="NCBI Taxonomy" id="1169540"/>
    <lineage>
        <taxon>Eukaryota</taxon>
        <taxon>Sar</taxon>
        <taxon>Alveolata</taxon>
        <taxon>Colpodellida</taxon>
        <taxon>Vitrellaceae</taxon>
        <taxon>Vitrella</taxon>
    </lineage>
</organism>
<comment type="cofactor">
    <cofactor evidence="1">
        <name>NADP(+)</name>
        <dbReference type="ChEBI" id="CHEBI:58349"/>
    </cofactor>
</comment>
<feature type="domain" description="NAD(P)-binding" evidence="6">
    <location>
        <begin position="6"/>
        <end position="329"/>
    </location>
</feature>
<proteinExistence type="inferred from homology"/>
<dbReference type="PANTHER" id="PTHR43715">
    <property type="entry name" value="GDP-MANNOSE 4,6-DEHYDRATASE"/>
    <property type="match status" value="1"/>
</dbReference>
<comment type="similarity">
    <text evidence="2">Belongs to the NAD(P)-dependent epimerase/dehydratase family. GDP-mannose 4,6-dehydratase subfamily.</text>
</comment>
<evidence type="ECO:0000256" key="2">
    <source>
        <dbReference type="ARBA" id="ARBA00009263"/>
    </source>
</evidence>
<dbReference type="EMBL" id="CDMY01000248">
    <property type="protein sequence ID" value="CEL96881.1"/>
    <property type="molecule type" value="Genomic_DNA"/>
</dbReference>
<dbReference type="HAMAP" id="MF_00955">
    <property type="entry name" value="GDP_Man_dehydratase"/>
    <property type="match status" value="1"/>
</dbReference>
<feature type="region of interest" description="Disordered" evidence="5">
    <location>
        <begin position="355"/>
        <end position="378"/>
    </location>
</feature>
<dbReference type="Proteomes" id="UP000041254">
    <property type="component" value="Unassembled WGS sequence"/>
</dbReference>
<feature type="region of interest" description="Disordered" evidence="5">
    <location>
        <begin position="390"/>
        <end position="459"/>
    </location>
</feature>
<dbReference type="Pfam" id="PF16363">
    <property type="entry name" value="GDP_Man_Dehyd"/>
    <property type="match status" value="1"/>
</dbReference>
<dbReference type="PhylomeDB" id="A0A0G4EKD2"/>
<evidence type="ECO:0000256" key="1">
    <source>
        <dbReference type="ARBA" id="ARBA00001937"/>
    </source>
</evidence>
<dbReference type="InterPro" id="IPR006368">
    <property type="entry name" value="GDP_Man_deHydtase"/>
</dbReference>
<gene>
    <name evidence="7" type="ORF">Vbra_12084</name>
</gene>
<evidence type="ECO:0000259" key="6">
    <source>
        <dbReference type="Pfam" id="PF16363"/>
    </source>
</evidence>
<dbReference type="CDD" id="cd05260">
    <property type="entry name" value="GDP_MD_SDR_e"/>
    <property type="match status" value="1"/>
</dbReference>
<evidence type="ECO:0000313" key="8">
    <source>
        <dbReference type="Proteomes" id="UP000041254"/>
    </source>
</evidence>
<feature type="compositionally biased region" description="Low complexity" evidence="5">
    <location>
        <begin position="404"/>
        <end position="425"/>
    </location>
</feature>
<dbReference type="VEuPathDB" id="CryptoDB:Vbra_12084"/>
<dbReference type="FunFam" id="3.40.50.720:FF:000924">
    <property type="entry name" value="GDP-mannose 4,6 dehydratase"/>
    <property type="match status" value="1"/>
</dbReference>
<dbReference type="GO" id="GO:0042351">
    <property type="term" value="P:'de novo' GDP-L-fucose biosynthetic process"/>
    <property type="evidence" value="ECO:0007669"/>
    <property type="project" value="TreeGrafter"/>
</dbReference>
<keyword evidence="8" id="KW-1185">Reference proteome</keyword>
<accession>A0A0G4EKD2</accession>
<dbReference type="InterPro" id="IPR016040">
    <property type="entry name" value="NAD(P)-bd_dom"/>
</dbReference>
<dbReference type="OrthoDB" id="10253554at2759"/>
<dbReference type="NCBIfam" id="TIGR01472">
    <property type="entry name" value="gmd"/>
    <property type="match status" value="1"/>
</dbReference>
<dbReference type="STRING" id="1169540.A0A0G4EKD2"/>
<dbReference type="GO" id="GO:0008446">
    <property type="term" value="F:GDP-mannose 4,6-dehydratase activity"/>
    <property type="evidence" value="ECO:0007669"/>
    <property type="project" value="UniProtKB-EC"/>
</dbReference>
<keyword evidence="4" id="KW-0456">Lyase</keyword>
<protein>
    <recommendedName>
        <fullName evidence="3">GDP-mannose 4,6-dehydratase</fullName>
        <ecNumber evidence="3">4.2.1.47</ecNumber>
    </recommendedName>
</protein>
<evidence type="ECO:0000256" key="4">
    <source>
        <dbReference type="ARBA" id="ARBA00023239"/>
    </source>
</evidence>
<dbReference type="Gene3D" id="3.40.50.720">
    <property type="entry name" value="NAD(P)-binding Rossmann-like Domain"/>
    <property type="match status" value="1"/>
</dbReference>
<sequence length="459" mass="50385">MRKTALITGITGQDGSYLAELLLEKGYAVHGIVRRSSTFNTERIDHIFSDVKLHYGDMLDSSNLCSILAAVKPDEVYNLAAQSHVKVSFEMPEYTAEASGVGTLRLLEAIRTCRLEKTTRLYQASTSEMYGKVQEVPQKETTPFYPRSPYGAAKVYSYWIVTNYREAYDMYCVNGILFNHESPRRGKTFVTRKITQAIARIVAGKQDRLFLGNLDAQRDWGHAKDYVKGMWLMLQQEVPEDYVLATGEMHSVRKFTVISFALAGINLEWRGAGLNEEGVDKATGRVLVSVDARYFRPAEVDQLMGDATKARTNLGWRPENTLYTLAYEMLQADYEDYGLHLPSFDECYHRAGFHNSEPGAERSPATNSEDEKAGAHGGTAARLKAVTGGAVVSTNGHGGGGQGTSKSAPANVPFATTATAAAAAPSLNGPTPQSPLKRPASNTMPETIKTVKNPMEMPS</sequence>
<evidence type="ECO:0000313" key="7">
    <source>
        <dbReference type="EMBL" id="CEL96881.1"/>
    </source>
</evidence>
<dbReference type="SUPFAM" id="SSF51735">
    <property type="entry name" value="NAD(P)-binding Rossmann-fold domains"/>
    <property type="match status" value="1"/>
</dbReference>
<evidence type="ECO:0000256" key="3">
    <source>
        <dbReference type="ARBA" id="ARBA00011989"/>
    </source>
</evidence>
<reference evidence="7 8" key="1">
    <citation type="submission" date="2014-11" db="EMBL/GenBank/DDBJ databases">
        <authorList>
            <person name="Zhu J."/>
            <person name="Qi W."/>
            <person name="Song R."/>
        </authorList>
    </citation>
    <scope>NUCLEOTIDE SEQUENCE [LARGE SCALE GENOMIC DNA]</scope>
</reference>
<dbReference type="Gene3D" id="3.90.25.10">
    <property type="entry name" value="UDP-galactose 4-epimerase, domain 1"/>
    <property type="match status" value="1"/>
</dbReference>
<dbReference type="OMA" id="HWQTVNY"/>
<dbReference type="InterPro" id="IPR036291">
    <property type="entry name" value="NAD(P)-bd_dom_sf"/>
</dbReference>
<evidence type="ECO:0000256" key="5">
    <source>
        <dbReference type="SAM" id="MobiDB-lite"/>
    </source>
</evidence>
<name>A0A0G4EKD2_VITBC</name>
<dbReference type="PANTHER" id="PTHR43715:SF1">
    <property type="entry name" value="GDP-MANNOSE 4,6 DEHYDRATASE"/>
    <property type="match status" value="1"/>
</dbReference>
<dbReference type="FunCoup" id="A0A0G4EKD2">
    <property type="interactions" value="57"/>
</dbReference>
<dbReference type="AlphaFoldDB" id="A0A0G4EKD2"/>
<dbReference type="EC" id="4.2.1.47" evidence="3"/>